<reference evidence="1 2" key="1">
    <citation type="journal article" date="2020" name="Cell">
        <title>Large-Scale Comparative Analyses of Tick Genomes Elucidate Their Genetic Diversity and Vector Capacities.</title>
        <authorList>
            <consortium name="Tick Genome and Microbiome Consortium (TIGMIC)"/>
            <person name="Jia N."/>
            <person name="Wang J."/>
            <person name="Shi W."/>
            <person name="Du L."/>
            <person name="Sun Y."/>
            <person name="Zhan W."/>
            <person name="Jiang J.F."/>
            <person name="Wang Q."/>
            <person name="Zhang B."/>
            <person name="Ji P."/>
            <person name="Bell-Sakyi L."/>
            <person name="Cui X.M."/>
            <person name="Yuan T.T."/>
            <person name="Jiang B.G."/>
            <person name="Yang W.F."/>
            <person name="Lam T.T."/>
            <person name="Chang Q.C."/>
            <person name="Ding S.J."/>
            <person name="Wang X.J."/>
            <person name="Zhu J.G."/>
            <person name="Ruan X.D."/>
            <person name="Zhao L."/>
            <person name="Wei J.T."/>
            <person name="Ye R.Z."/>
            <person name="Que T.C."/>
            <person name="Du C.H."/>
            <person name="Zhou Y.H."/>
            <person name="Cheng J.X."/>
            <person name="Dai P.F."/>
            <person name="Guo W.B."/>
            <person name="Han X.H."/>
            <person name="Huang E.J."/>
            <person name="Li L.F."/>
            <person name="Wei W."/>
            <person name="Gao Y.C."/>
            <person name="Liu J.Z."/>
            <person name="Shao H.Z."/>
            <person name="Wang X."/>
            <person name="Wang C.C."/>
            <person name="Yang T.C."/>
            <person name="Huo Q.B."/>
            <person name="Li W."/>
            <person name="Chen H.Y."/>
            <person name="Chen S.E."/>
            <person name="Zhou L.G."/>
            <person name="Ni X.B."/>
            <person name="Tian J.H."/>
            <person name="Sheng Y."/>
            <person name="Liu T."/>
            <person name="Pan Y.S."/>
            <person name="Xia L.Y."/>
            <person name="Li J."/>
            <person name="Zhao F."/>
            <person name="Cao W.C."/>
        </authorList>
    </citation>
    <scope>NUCLEOTIDE SEQUENCE [LARGE SCALE GENOMIC DNA]</scope>
    <source>
        <strain evidence="1">Iper-2018</strain>
    </source>
</reference>
<accession>A0AC60QL09</accession>
<feature type="non-terminal residue" evidence="1">
    <location>
        <position position="1"/>
    </location>
</feature>
<evidence type="ECO:0000313" key="2">
    <source>
        <dbReference type="Proteomes" id="UP000805193"/>
    </source>
</evidence>
<comment type="caution">
    <text evidence="1">The sequence shown here is derived from an EMBL/GenBank/DDBJ whole genome shotgun (WGS) entry which is preliminary data.</text>
</comment>
<evidence type="ECO:0000313" key="1">
    <source>
        <dbReference type="EMBL" id="KAG0434128.1"/>
    </source>
</evidence>
<name>A0AC60QL09_IXOPE</name>
<protein>
    <submittedName>
        <fullName evidence="1">Uncharacterized protein</fullName>
    </submittedName>
</protein>
<organism evidence="1 2">
    <name type="scientific">Ixodes persulcatus</name>
    <name type="common">Taiga tick</name>
    <dbReference type="NCBI Taxonomy" id="34615"/>
    <lineage>
        <taxon>Eukaryota</taxon>
        <taxon>Metazoa</taxon>
        <taxon>Ecdysozoa</taxon>
        <taxon>Arthropoda</taxon>
        <taxon>Chelicerata</taxon>
        <taxon>Arachnida</taxon>
        <taxon>Acari</taxon>
        <taxon>Parasitiformes</taxon>
        <taxon>Ixodida</taxon>
        <taxon>Ixodoidea</taxon>
        <taxon>Ixodidae</taxon>
        <taxon>Ixodinae</taxon>
        <taxon>Ixodes</taxon>
    </lineage>
</organism>
<dbReference type="EMBL" id="JABSTQ010008732">
    <property type="protein sequence ID" value="KAG0434128.1"/>
    <property type="molecule type" value="Genomic_DNA"/>
</dbReference>
<dbReference type="Proteomes" id="UP000805193">
    <property type="component" value="Unassembled WGS sequence"/>
</dbReference>
<keyword evidence="2" id="KW-1185">Reference proteome</keyword>
<sequence length="53" mass="5868">AKKSESAATKAVQQLQEWVGRLRHFRTSWELPDWCPGKKMVVGAGHTNAQCSG</sequence>
<proteinExistence type="predicted"/>
<feature type="non-terminal residue" evidence="1">
    <location>
        <position position="53"/>
    </location>
</feature>
<gene>
    <name evidence="1" type="ORF">HPB47_019338</name>
</gene>